<organism evidence="2 3">
    <name type="scientific">Streptomyces griseofuscus</name>
    <dbReference type="NCBI Taxonomy" id="146922"/>
    <lineage>
        <taxon>Bacteria</taxon>
        <taxon>Bacillati</taxon>
        <taxon>Actinomycetota</taxon>
        <taxon>Actinomycetes</taxon>
        <taxon>Kitasatosporales</taxon>
        <taxon>Streptomycetaceae</taxon>
        <taxon>Streptomyces</taxon>
    </lineage>
</organism>
<dbReference type="InterPro" id="IPR001387">
    <property type="entry name" value="Cro/C1-type_HTH"/>
</dbReference>
<dbReference type="CDD" id="cd00093">
    <property type="entry name" value="HTH_XRE"/>
    <property type="match status" value="1"/>
</dbReference>
<dbReference type="GO" id="GO:0003677">
    <property type="term" value="F:DNA binding"/>
    <property type="evidence" value="ECO:0007669"/>
    <property type="project" value="InterPro"/>
</dbReference>
<dbReference type="GeneID" id="91464118"/>
<protein>
    <recommendedName>
        <fullName evidence="1">HTH cro/C1-type domain-containing protein</fullName>
    </recommendedName>
</protein>
<dbReference type="SUPFAM" id="SSF47413">
    <property type="entry name" value="lambda repressor-like DNA-binding domains"/>
    <property type="match status" value="1"/>
</dbReference>
<dbReference type="Gene3D" id="1.10.260.40">
    <property type="entry name" value="lambda repressor-like DNA-binding domains"/>
    <property type="match status" value="1"/>
</dbReference>
<dbReference type="AlphaFoldDB" id="A0A7H1Q3F9"/>
<feature type="domain" description="HTH cro/C1-type" evidence="1">
    <location>
        <begin position="22"/>
        <end position="65"/>
    </location>
</feature>
<sequence length="87" mass="9261">MSRPRLHTQALEKKTEKVGDDTARKIAQRIGVAESTISRLLAGATPTVETLIALSDAYGLRIEDLVIRSDGTPLRVPGQAAPEAVPA</sequence>
<reference evidence="2 3" key="1">
    <citation type="submission" date="2020-04" db="EMBL/GenBank/DDBJ databases">
        <title>Characterization and engineering of Streptomyces griseofuscus DSM40191 as a potential heterologous host for expression of BGCs.</title>
        <authorList>
            <person name="Gren T."/>
            <person name="Whitford C.M."/>
            <person name="Mohite O.S."/>
            <person name="Joergensen T.S."/>
            <person name="Nielsen J.B."/>
            <person name="Lee S.Y."/>
            <person name="Weber T."/>
        </authorList>
    </citation>
    <scope>NUCLEOTIDE SEQUENCE [LARGE SCALE GENOMIC DNA]</scope>
    <source>
        <strain evidence="2 3">DSM 40191</strain>
    </source>
</reference>
<evidence type="ECO:0000259" key="1">
    <source>
        <dbReference type="PROSITE" id="PS50943"/>
    </source>
</evidence>
<dbReference type="PROSITE" id="PS50943">
    <property type="entry name" value="HTH_CROC1"/>
    <property type="match status" value="1"/>
</dbReference>
<name>A0A7H1Q3F9_9ACTN</name>
<dbReference type="InterPro" id="IPR010982">
    <property type="entry name" value="Lambda_DNA-bd_dom_sf"/>
</dbReference>
<dbReference type="EMBL" id="CP051006">
    <property type="protein sequence ID" value="QNT94839.1"/>
    <property type="molecule type" value="Genomic_DNA"/>
</dbReference>
<evidence type="ECO:0000313" key="3">
    <source>
        <dbReference type="Proteomes" id="UP000516422"/>
    </source>
</evidence>
<dbReference type="Pfam" id="PF01381">
    <property type="entry name" value="HTH_3"/>
    <property type="match status" value="1"/>
</dbReference>
<evidence type="ECO:0000313" key="2">
    <source>
        <dbReference type="EMBL" id="QNT94839.1"/>
    </source>
</evidence>
<dbReference type="KEGG" id="sgf:HEP81_04566"/>
<dbReference type="Proteomes" id="UP000516422">
    <property type="component" value="Chromosome"/>
</dbReference>
<dbReference type="RefSeq" id="WP_037653707.1">
    <property type="nucleotide sequence ID" value="NZ_CP051006.1"/>
</dbReference>
<dbReference type="SMART" id="SM00530">
    <property type="entry name" value="HTH_XRE"/>
    <property type="match status" value="1"/>
</dbReference>
<gene>
    <name evidence="2" type="ORF">HEP81_04566</name>
</gene>
<accession>A0A7H1Q3F9</accession>
<proteinExistence type="predicted"/>